<protein>
    <submittedName>
        <fullName evidence="2">Uncharacterized protein</fullName>
    </submittedName>
</protein>
<sequence>MTIKKLYLNCTMYGKFKSRQIDIAICMEMVICVFIKFYIVFFLQQTSFIKAEFGQSHDTQNDYVKTIEHSTEYITGCL</sequence>
<feature type="transmembrane region" description="Helical" evidence="1">
    <location>
        <begin position="21"/>
        <end position="43"/>
    </location>
</feature>
<evidence type="ECO:0000256" key="1">
    <source>
        <dbReference type="SAM" id="Phobius"/>
    </source>
</evidence>
<evidence type="ECO:0000313" key="2">
    <source>
        <dbReference type="EMBL" id="JAH44791.1"/>
    </source>
</evidence>
<dbReference type="EMBL" id="GBXM01063786">
    <property type="protein sequence ID" value="JAH44791.1"/>
    <property type="molecule type" value="Transcribed_RNA"/>
</dbReference>
<accession>A0A0E9SU28</accession>
<name>A0A0E9SU28_ANGAN</name>
<reference evidence="2" key="1">
    <citation type="submission" date="2014-11" db="EMBL/GenBank/DDBJ databases">
        <authorList>
            <person name="Amaro Gonzalez C."/>
        </authorList>
    </citation>
    <scope>NUCLEOTIDE SEQUENCE</scope>
</reference>
<dbReference type="AlphaFoldDB" id="A0A0E9SU28"/>
<keyword evidence="1" id="KW-0812">Transmembrane</keyword>
<keyword evidence="1" id="KW-1133">Transmembrane helix</keyword>
<proteinExistence type="predicted"/>
<reference evidence="2" key="2">
    <citation type="journal article" date="2015" name="Fish Shellfish Immunol.">
        <title>Early steps in the European eel (Anguilla anguilla)-Vibrio vulnificus interaction in the gills: Role of the RtxA13 toxin.</title>
        <authorList>
            <person name="Callol A."/>
            <person name="Pajuelo D."/>
            <person name="Ebbesson L."/>
            <person name="Teles M."/>
            <person name="MacKenzie S."/>
            <person name="Amaro C."/>
        </authorList>
    </citation>
    <scope>NUCLEOTIDE SEQUENCE</scope>
</reference>
<keyword evidence="1" id="KW-0472">Membrane</keyword>
<organism evidence="2">
    <name type="scientific">Anguilla anguilla</name>
    <name type="common">European freshwater eel</name>
    <name type="synonym">Muraena anguilla</name>
    <dbReference type="NCBI Taxonomy" id="7936"/>
    <lineage>
        <taxon>Eukaryota</taxon>
        <taxon>Metazoa</taxon>
        <taxon>Chordata</taxon>
        <taxon>Craniata</taxon>
        <taxon>Vertebrata</taxon>
        <taxon>Euteleostomi</taxon>
        <taxon>Actinopterygii</taxon>
        <taxon>Neopterygii</taxon>
        <taxon>Teleostei</taxon>
        <taxon>Anguilliformes</taxon>
        <taxon>Anguillidae</taxon>
        <taxon>Anguilla</taxon>
    </lineage>
</organism>